<name>A0A5B8QYS8_9GAMM</name>
<evidence type="ECO:0000313" key="1">
    <source>
        <dbReference type="EMBL" id="QDZ91178.1"/>
    </source>
</evidence>
<organism evidence="1 2">
    <name type="scientific">Shewanella decolorationis</name>
    <dbReference type="NCBI Taxonomy" id="256839"/>
    <lineage>
        <taxon>Bacteria</taxon>
        <taxon>Pseudomonadati</taxon>
        <taxon>Pseudomonadota</taxon>
        <taxon>Gammaproteobacteria</taxon>
        <taxon>Alteromonadales</taxon>
        <taxon>Shewanellaceae</taxon>
        <taxon>Shewanella</taxon>
    </lineage>
</organism>
<dbReference type="EMBL" id="CP031775">
    <property type="protein sequence ID" value="QDZ91178.1"/>
    <property type="molecule type" value="Genomic_DNA"/>
</dbReference>
<reference evidence="1 2" key="1">
    <citation type="journal article" date="2019" name="Ecotoxicol. Environ. Saf.">
        <title>Microbial characterization of heavy metal resistant bacterial strains isolated from an electroplating wastewater treatment plant.</title>
        <authorList>
            <person name="Cai X."/>
            <person name="Zheng X."/>
            <person name="Zhang D."/>
            <person name="Iqbal W."/>
            <person name="Liu C."/>
            <person name="Yang B."/>
            <person name="Zhao X."/>
            <person name="Lu X."/>
            <person name="Mao Y."/>
        </authorList>
    </citation>
    <scope>NUCLEOTIDE SEQUENCE [LARGE SCALE GENOMIC DNA]</scope>
    <source>
        <strain evidence="1 2">Ni1-3</strain>
    </source>
</reference>
<dbReference type="AlphaFoldDB" id="A0A5B8QYS8"/>
<dbReference type="Proteomes" id="UP000321124">
    <property type="component" value="Chromosome"/>
</dbReference>
<accession>A0A5B8QYS8</accession>
<proteinExistence type="predicted"/>
<sequence length="217" mass="25055">MEKIAIDKALAEVRQAQRVLVAFYQRVKDIILLMRTELGVEHCYWGTMQFSMPGTSANDLVHPQRWSWDALPMADVVFSHTKDGNWSSKQTVAQMVEIRLITDDVFIVNGKGYDPSPMSMPEVTQSDTYLEITVYQVQRTEGDDWGNDWSVTKNRIKSVPNLTLGLHRNDDWQVYRQRFDFSQLRDKACLVEQMITFKQLLTVHGFEGFSKVANEIS</sequence>
<dbReference type="KEGG" id="sdeo:D0436_12270"/>
<gene>
    <name evidence="1" type="ORF">D0436_12270</name>
</gene>
<evidence type="ECO:0000313" key="2">
    <source>
        <dbReference type="Proteomes" id="UP000321124"/>
    </source>
</evidence>
<protein>
    <submittedName>
        <fullName evidence="1">Uncharacterized protein</fullName>
    </submittedName>
</protein>
<dbReference type="RefSeq" id="WP_208658936.1">
    <property type="nucleotide sequence ID" value="NZ_CP031775.2"/>
</dbReference>